<keyword evidence="11" id="KW-1185">Reference proteome</keyword>
<comment type="subcellular location">
    <subcellularLocation>
        <location evidence="1 7">Cell membrane</location>
        <topology evidence="1 7">Multi-pass membrane protein</topology>
    </subcellularLocation>
</comment>
<evidence type="ECO:0000256" key="5">
    <source>
        <dbReference type="ARBA" id="ARBA00022989"/>
    </source>
</evidence>
<dbReference type="EMBL" id="JBHTKH010000011">
    <property type="protein sequence ID" value="MFD1055810.1"/>
    <property type="molecule type" value="Genomic_DNA"/>
</dbReference>
<evidence type="ECO:0000256" key="8">
    <source>
        <dbReference type="SAM" id="MobiDB-lite"/>
    </source>
</evidence>
<feature type="transmembrane region" description="Helical" evidence="7">
    <location>
        <begin position="211"/>
        <end position="232"/>
    </location>
</feature>
<evidence type="ECO:0000313" key="10">
    <source>
        <dbReference type="EMBL" id="MFD1055810.1"/>
    </source>
</evidence>
<dbReference type="InterPro" id="IPR035906">
    <property type="entry name" value="MetI-like_sf"/>
</dbReference>
<name>A0ABW3N328_9MICO</name>
<dbReference type="CDD" id="cd06261">
    <property type="entry name" value="TM_PBP2"/>
    <property type="match status" value="1"/>
</dbReference>
<feature type="domain" description="ABC transmembrane type-1" evidence="9">
    <location>
        <begin position="95"/>
        <end position="286"/>
    </location>
</feature>
<dbReference type="PROSITE" id="PS50928">
    <property type="entry name" value="ABC_TM1"/>
    <property type="match status" value="1"/>
</dbReference>
<dbReference type="Proteomes" id="UP001597046">
    <property type="component" value="Unassembled WGS sequence"/>
</dbReference>
<evidence type="ECO:0000256" key="2">
    <source>
        <dbReference type="ARBA" id="ARBA00022448"/>
    </source>
</evidence>
<reference evidence="11" key="1">
    <citation type="journal article" date="2019" name="Int. J. Syst. Evol. Microbiol.">
        <title>The Global Catalogue of Microorganisms (GCM) 10K type strain sequencing project: providing services to taxonomists for standard genome sequencing and annotation.</title>
        <authorList>
            <consortium name="The Broad Institute Genomics Platform"/>
            <consortium name="The Broad Institute Genome Sequencing Center for Infectious Disease"/>
            <person name="Wu L."/>
            <person name="Ma J."/>
        </authorList>
    </citation>
    <scope>NUCLEOTIDE SEQUENCE [LARGE SCALE GENOMIC DNA]</scope>
    <source>
        <strain evidence="11">CCUG 57508</strain>
    </source>
</reference>
<feature type="transmembrane region" description="Helical" evidence="7">
    <location>
        <begin position="130"/>
        <end position="151"/>
    </location>
</feature>
<evidence type="ECO:0000256" key="6">
    <source>
        <dbReference type="ARBA" id="ARBA00023136"/>
    </source>
</evidence>
<keyword evidence="6 7" id="KW-0472">Membrane</keyword>
<sequence>MSTTTASAPTKTGSVEAQGRRTAHAADPKRRKRVLMAAGGALVAFVFLAPYLVMVLDSLRTSSDVKSTPPTILPKVWQGDTYAQVLGDERFLAWLKTSLVVATGSTVIVVLVAIPAAFMTARHRFPGRGAFLLLVLVTQMFAPTSLVVGLYRQFFELNMINTYGALIITNAAFNLAFAIWILHGFFASIPTEVEEAAALDGASRWQVLRRVMLPLTLPGLVTATIFTFIAAWNEYVVALTLMIDDDRKPLTVGMRAYITGYEQHWDQLFAASVIAVVPVVILFAVIEKHLVGGLTAGSVK</sequence>
<evidence type="ECO:0000313" key="11">
    <source>
        <dbReference type="Proteomes" id="UP001597046"/>
    </source>
</evidence>
<keyword evidence="2 7" id="KW-0813">Transport</keyword>
<keyword evidence="5 7" id="KW-1133">Transmembrane helix</keyword>
<feature type="compositionally biased region" description="Polar residues" evidence="8">
    <location>
        <begin position="1"/>
        <end position="15"/>
    </location>
</feature>
<dbReference type="InterPro" id="IPR050901">
    <property type="entry name" value="BP-dep_ABC_trans_perm"/>
</dbReference>
<feature type="transmembrane region" description="Helical" evidence="7">
    <location>
        <begin position="268"/>
        <end position="286"/>
    </location>
</feature>
<dbReference type="Pfam" id="PF00528">
    <property type="entry name" value="BPD_transp_1"/>
    <property type="match status" value="1"/>
</dbReference>
<feature type="transmembrane region" description="Helical" evidence="7">
    <location>
        <begin position="163"/>
        <end position="182"/>
    </location>
</feature>
<accession>A0ABW3N328</accession>
<protein>
    <submittedName>
        <fullName evidence="10">Carbohydrate ABC transporter permease</fullName>
    </submittedName>
</protein>
<evidence type="ECO:0000256" key="7">
    <source>
        <dbReference type="RuleBase" id="RU363032"/>
    </source>
</evidence>
<proteinExistence type="inferred from homology"/>
<evidence type="ECO:0000256" key="3">
    <source>
        <dbReference type="ARBA" id="ARBA00022475"/>
    </source>
</evidence>
<evidence type="ECO:0000256" key="1">
    <source>
        <dbReference type="ARBA" id="ARBA00004651"/>
    </source>
</evidence>
<feature type="region of interest" description="Disordered" evidence="8">
    <location>
        <begin position="1"/>
        <end position="28"/>
    </location>
</feature>
<keyword evidence="4 7" id="KW-0812">Transmembrane</keyword>
<evidence type="ECO:0000256" key="4">
    <source>
        <dbReference type="ARBA" id="ARBA00022692"/>
    </source>
</evidence>
<comment type="caution">
    <text evidence="10">The sequence shown here is derived from an EMBL/GenBank/DDBJ whole genome shotgun (WGS) entry which is preliminary data.</text>
</comment>
<feature type="transmembrane region" description="Helical" evidence="7">
    <location>
        <begin position="99"/>
        <end position="118"/>
    </location>
</feature>
<gene>
    <name evidence="10" type="ORF">ACFQ2V_15960</name>
</gene>
<dbReference type="Gene3D" id="1.10.3720.10">
    <property type="entry name" value="MetI-like"/>
    <property type="match status" value="1"/>
</dbReference>
<dbReference type="SUPFAM" id="SSF161098">
    <property type="entry name" value="MetI-like"/>
    <property type="match status" value="1"/>
</dbReference>
<dbReference type="PANTHER" id="PTHR32243:SF18">
    <property type="entry name" value="INNER MEMBRANE ABC TRANSPORTER PERMEASE PROTEIN YCJP"/>
    <property type="match status" value="1"/>
</dbReference>
<dbReference type="InterPro" id="IPR000515">
    <property type="entry name" value="MetI-like"/>
</dbReference>
<feature type="transmembrane region" description="Helical" evidence="7">
    <location>
        <begin position="34"/>
        <end position="53"/>
    </location>
</feature>
<keyword evidence="3" id="KW-1003">Cell membrane</keyword>
<organism evidence="10 11">
    <name type="scientific">Terrabacter terrigena</name>
    <dbReference type="NCBI Taxonomy" id="574718"/>
    <lineage>
        <taxon>Bacteria</taxon>
        <taxon>Bacillati</taxon>
        <taxon>Actinomycetota</taxon>
        <taxon>Actinomycetes</taxon>
        <taxon>Micrococcales</taxon>
        <taxon>Intrasporangiaceae</taxon>
        <taxon>Terrabacter</taxon>
    </lineage>
</organism>
<evidence type="ECO:0000259" key="9">
    <source>
        <dbReference type="PROSITE" id="PS50928"/>
    </source>
</evidence>
<comment type="similarity">
    <text evidence="7">Belongs to the binding-protein-dependent transport system permease family.</text>
</comment>
<dbReference type="RefSeq" id="WP_386053844.1">
    <property type="nucleotide sequence ID" value="NZ_JBHTKH010000011.1"/>
</dbReference>
<dbReference type="PANTHER" id="PTHR32243">
    <property type="entry name" value="MALTOSE TRANSPORT SYSTEM PERMEASE-RELATED"/>
    <property type="match status" value="1"/>
</dbReference>